<dbReference type="Gene3D" id="1.10.150.280">
    <property type="entry name" value="AF1531-like domain"/>
    <property type="match status" value="1"/>
</dbReference>
<dbReference type="NCBIfam" id="TIGR00426">
    <property type="entry name" value="competence protein ComEA helix-hairpin-helix repeat region"/>
    <property type="match status" value="1"/>
</dbReference>
<dbReference type="EMBL" id="JBHSRI010000018">
    <property type="protein sequence ID" value="MFC6039821.1"/>
    <property type="molecule type" value="Genomic_DNA"/>
</dbReference>
<protein>
    <submittedName>
        <fullName evidence="2">Helix-hairpin-helix domain-containing protein</fullName>
    </submittedName>
</protein>
<dbReference type="Pfam" id="PF10531">
    <property type="entry name" value="SLBB"/>
    <property type="match status" value="1"/>
</dbReference>
<dbReference type="PANTHER" id="PTHR21180">
    <property type="entry name" value="ENDONUCLEASE/EXONUCLEASE/PHOSPHATASE FAMILY DOMAIN-CONTAINING PROTEIN 1"/>
    <property type="match status" value="1"/>
</dbReference>
<dbReference type="InterPro" id="IPR010994">
    <property type="entry name" value="RuvA_2-like"/>
</dbReference>
<evidence type="ECO:0000313" key="3">
    <source>
        <dbReference type="Proteomes" id="UP001596170"/>
    </source>
</evidence>
<dbReference type="SMART" id="SM00278">
    <property type="entry name" value="HhH1"/>
    <property type="match status" value="2"/>
</dbReference>
<proteinExistence type="predicted"/>
<reference evidence="3" key="1">
    <citation type="journal article" date="2019" name="Int. J. Syst. Evol. Microbiol.">
        <title>The Global Catalogue of Microorganisms (GCM) 10K type strain sequencing project: providing services to taxonomists for standard genome sequencing and annotation.</title>
        <authorList>
            <consortium name="The Broad Institute Genomics Platform"/>
            <consortium name="The Broad Institute Genome Sequencing Center for Infectious Disease"/>
            <person name="Wu L."/>
            <person name="Ma J."/>
        </authorList>
    </citation>
    <scope>NUCLEOTIDE SEQUENCE [LARGE SCALE GENOMIC DNA]</scope>
    <source>
        <strain evidence="3">CCUG 54527</strain>
    </source>
</reference>
<evidence type="ECO:0000313" key="2">
    <source>
        <dbReference type="EMBL" id="MFC6039821.1"/>
    </source>
</evidence>
<feature type="domain" description="Helix-hairpin-helix DNA-binding motif class 1" evidence="1">
    <location>
        <begin position="142"/>
        <end position="161"/>
    </location>
</feature>
<dbReference type="PANTHER" id="PTHR21180:SF32">
    <property type="entry name" value="ENDONUCLEASE_EXONUCLEASE_PHOSPHATASE FAMILY DOMAIN-CONTAINING PROTEIN 1"/>
    <property type="match status" value="1"/>
</dbReference>
<feature type="domain" description="Helix-hairpin-helix DNA-binding motif class 1" evidence="1">
    <location>
        <begin position="172"/>
        <end position="191"/>
    </location>
</feature>
<dbReference type="RefSeq" id="WP_377733997.1">
    <property type="nucleotide sequence ID" value="NZ_JBHSRI010000018.1"/>
</dbReference>
<dbReference type="InterPro" id="IPR051675">
    <property type="entry name" value="Endo/Exo/Phosphatase_dom_1"/>
</dbReference>
<dbReference type="Pfam" id="PF12836">
    <property type="entry name" value="HHH_3"/>
    <property type="match status" value="1"/>
</dbReference>
<sequence>MILYVALFKPFSHNPAPPIAGTLETIQNPIASPIPTEEQVETNPTETEINESVVVDVKGQVHTPGVYTLPAGSRVLDALQLAGGILPTAEEKALNFAAKLVDEMVIYVPLIGETEVPLPIATSPSTSESQSALVNINTADETTLMSLSGIGPSKAKAIITYRQEKGLFTSIEDIKDVTGIGDSTFENLKEFISVN</sequence>
<dbReference type="Gene3D" id="3.10.560.10">
    <property type="entry name" value="Outer membrane lipoprotein wza domain like"/>
    <property type="match status" value="1"/>
</dbReference>
<organism evidence="2 3">
    <name type="scientific">Paenisporosarcina macmurdoensis</name>
    <dbReference type="NCBI Taxonomy" id="212659"/>
    <lineage>
        <taxon>Bacteria</taxon>
        <taxon>Bacillati</taxon>
        <taxon>Bacillota</taxon>
        <taxon>Bacilli</taxon>
        <taxon>Bacillales</taxon>
        <taxon>Caryophanaceae</taxon>
        <taxon>Paenisporosarcina</taxon>
    </lineage>
</organism>
<gene>
    <name evidence="2" type="ORF">ACFPYN_10360</name>
</gene>
<keyword evidence="3" id="KW-1185">Reference proteome</keyword>
<dbReference type="Proteomes" id="UP001596170">
    <property type="component" value="Unassembled WGS sequence"/>
</dbReference>
<dbReference type="InterPro" id="IPR004509">
    <property type="entry name" value="Competence_ComEA_HhH"/>
</dbReference>
<evidence type="ECO:0000259" key="1">
    <source>
        <dbReference type="SMART" id="SM00278"/>
    </source>
</evidence>
<comment type="caution">
    <text evidence="2">The sequence shown here is derived from an EMBL/GenBank/DDBJ whole genome shotgun (WGS) entry which is preliminary data.</text>
</comment>
<dbReference type="InterPro" id="IPR003583">
    <property type="entry name" value="Hlx-hairpin-Hlx_DNA-bd_motif"/>
</dbReference>
<dbReference type="InterPro" id="IPR019554">
    <property type="entry name" value="Soluble_ligand-bd"/>
</dbReference>
<dbReference type="SUPFAM" id="SSF47781">
    <property type="entry name" value="RuvA domain 2-like"/>
    <property type="match status" value="1"/>
</dbReference>
<accession>A0ABW1L8N2</accession>
<name>A0ABW1L8N2_9BACL</name>